<dbReference type="InterPro" id="IPR000182">
    <property type="entry name" value="GNAT_dom"/>
</dbReference>
<dbReference type="InterPro" id="IPR016181">
    <property type="entry name" value="Acyl_CoA_acyltransferase"/>
</dbReference>
<feature type="domain" description="N-acetyltransferase" evidence="1">
    <location>
        <begin position="1"/>
        <end position="147"/>
    </location>
</feature>
<evidence type="ECO:0000259" key="1">
    <source>
        <dbReference type="PROSITE" id="PS51186"/>
    </source>
</evidence>
<keyword evidence="2" id="KW-0808">Transferase</keyword>
<sequence length="165" mass="17920">MLIRTEAPADILLIDRLLKSVFATEAEADLVMSLRENGHLTLSLVACTDEGEVIGHAMFTPLTIAGEETNWQGIFPVCVSKPYRHQGIGSQLIREGLDSLSDLGYPGCISAGKPEFWTSLGFESNSALTMAGNQCQIFTLWETEEGTPTGLVECSTEFQSYALTV</sequence>
<evidence type="ECO:0000313" key="3">
    <source>
        <dbReference type="Proteomes" id="UP001304071"/>
    </source>
</evidence>
<name>A0ABZ0QDL3_9VIBR</name>
<dbReference type="Gene3D" id="3.40.630.30">
    <property type="match status" value="1"/>
</dbReference>
<protein>
    <submittedName>
        <fullName evidence="2">N-acetyltransferase</fullName>
        <ecNumber evidence="2">2.3.1.-</ecNumber>
    </submittedName>
</protein>
<dbReference type="PROSITE" id="PS51186">
    <property type="entry name" value="GNAT"/>
    <property type="match status" value="1"/>
</dbReference>
<dbReference type="EC" id="2.3.1.-" evidence="2"/>
<dbReference type="EMBL" id="CP138203">
    <property type="protein sequence ID" value="WPC73623.1"/>
    <property type="molecule type" value="Genomic_DNA"/>
</dbReference>
<dbReference type="RefSeq" id="WP_315972736.1">
    <property type="nucleotide sequence ID" value="NZ_AP024895.1"/>
</dbReference>
<accession>A0ABZ0QDL3</accession>
<organism evidence="2 3">
    <name type="scientific">Vibrio porteresiae DSM 19223</name>
    <dbReference type="NCBI Taxonomy" id="1123496"/>
    <lineage>
        <taxon>Bacteria</taxon>
        <taxon>Pseudomonadati</taxon>
        <taxon>Pseudomonadota</taxon>
        <taxon>Gammaproteobacteria</taxon>
        <taxon>Vibrionales</taxon>
        <taxon>Vibrionaceae</taxon>
        <taxon>Vibrio</taxon>
    </lineage>
</organism>
<proteinExistence type="predicted"/>
<gene>
    <name evidence="2" type="ORF">R8Z52_16140</name>
</gene>
<reference evidence="2 3" key="1">
    <citation type="submission" date="2023-11" db="EMBL/GenBank/DDBJ databases">
        <title>Plant-associative lifestyle of Vibrio porteresiae and its evolutionary dynamics.</title>
        <authorList>
            <person name="Rameshkumar N."/>
            <person name="Kirti K."/>
        </authorList>
    </citation>
    <scope>NUCLEOTIDE SEQUENCE [LARGE SCALE GENOMIC DNA]</scope>
    <source>
        <strain evidence="2 3">MSSRF30</strain>
    </source>
</reference>
<keyword evidence="2" id="KW-0012">Acyltransferase</keyword>
<evidence type="ECO:0000313" key="2">
    <source>
        <dbReference type="EMBL" id="WPC73623.1"/>
    </source>
</evidence>
<dbReference type="Proteomes" id="UP001304071">
    <property type="component" value="Chromosome 1"/>
</dbReference>
<dbReference type="CDD" id="cd04301">
    <property type="entry name" value="NAT_SF"/>
    <property type="match status" value="1"/>
</dbReference>
<dbReference type="Pfam" id="PF00583">
    <property type="entry name" value="Acetyltransf_1"/>
    <property type="match status" value="1"/>
</dbReference>
<dbReference type="GO" id="GO:0016746">
    <property type="term" value="F:acyltransferase activity"/>
    <property type="evidence" value="ECO:0007669"/>
    <property type="project" value="UniProtKB-KW"/>
</dbReference>
<keyword evidence="3" id="KW-1185">Reference proteome</keyword>
<dbReference type="SUPFAM" id="SSF55729">
    <property type="entry name" value="Acyl-CoA N-acyltransferases (Nat)"/>
    <property type="match status" value="1"/>
</dbReference>